<dbReference type="RefSeq" id="WP_147561688.1">
    <property type="nucleotide sequence ID" value="NZ_JACOQI010000005.1"/>
</dbReference>
<accession>A0A923MHA8</accession>
<sequence>MGTNTDFTGAIRITPCVEEPLATRLKQFMDIRHMKRNVKTLHTLFPDLEDRKPMSLFGDGDFGEEGAFFIPVETPDLNRRLHEAGPYPEGLDNKFSMNKPPNPCPSLYCDLVLLNDPNNGRSYLGWNEAEKSYYITDWIELIAGWLSERGYHLDGKMFAVVEGGMSYYTITVDGAKVTSTEFTPEATYVSEFNDLLYED</sequence>
<organism evidence="1 2">
    <name type="scientific">Dysosmobacter segnis</name>
    <dbReference type="NCBI Taxonomy" id="2763042"/>
    <lineage>
        <taxon>Bacteria</taxon>
        <taxon>Bacillati</taxon>
        <taxon>Bacillota</taxon>
        <taxon>Clostridia</taxon>
        <taxon>Eubacteriales</taxon>
        <taxon>Oscillospiraceae</taxon>
        <taxon>Dysosmobacter</taxon>
    </lineage>
</organism>
<name>A0A923MHA8_9FIRM</name>
<protein>
    <submittedName>
        <fullName evidence="1">Uncharacterized protein</fullName>
    </submittedName>
</protein>
<dbReference type="EMBL" id="JACOQI010000005">
    <property type="protein sequence ID" value="MBC5770026.1"/>
    <property type="molecule type" value="Genomic_DNA"/>
</dbReference>
<reference evidence="1" key="1">
    <citation type="submission" date="2020-08" db="EMBL/GenBank/DDBJ databases">
        <title>Genome public.</title>
        <authorList>
            <person name="Liu C."/>
            <person name="Sun Q."/>
        </authorList>
    </citation>
    <scope>NUCLEOTIDE SEQUENCE</scope>
    <source>
        <strain evidence="1">BX15</strain>
    </source>
</reference>
<dbReference type="AlphaFoldDB" id="A0A923MHA8"/>
<keyword evidence="2" id="KW-1185">Reference proteome</keyword>
<evidence type="ECO:0000313" key="1">
    <source>
        <dbReference type="EMBL" id="MBC5770026.1"/>
    </source>
</evidence>
<gene>
    <name evidence="1" type="ORF">H8Z83_06755</name>
</gene>
<comment type="caution">
    <text evidence="1">The sequence shown here is derived from an EMBL/GenBank/DDBJ whole genome shotgun (WGS) entry which is preliminary data.</text>
</comment>
<dbReference type="Proteomes" id="UP000620327">
    <property type="component" value="Unassembled WGS sequence"/>
</dbReference>
<evidence type="ECO:0000313" key="2">
    <source>
        <dbReference type="Proteomes" id="UP000620327"/>
    </source>
</evidence>
<proteinExistence type="predicted"/>